<comment type="caution">
    <text evidence="2">The sequence shown here is derived from an EMBL/GenBank/DDBJ whole genome shotgun (WGS) entry which is preliminary data.</text>
</comment>
<dbReference type="EMBL" id="JACHHY010000008">
    <property type="protein sequence ID" value="MBB5018322.1"/>
    <property type="molecule type" value="Genomic_DNA"/>
</dbReference>
<reference evidence="2 3" key="1">
    <citation type="submission" date="2020-08" db="EMBL/GenBank/DDBJ databases">
        <title>Genomic Encyclopedia of Type Strains, Phase IV (KMG-IV): sequencing the most valuable type-strain genomes for metagenomic binning, comparative biology and taxonomic classification.</title>
        <authorList>
            <person name="Goeker M."/>
        </authorList>
    </citation>
    <scope>NUCLEOTIDE SEQUENCE [LARGE SCALE GENOMIC DNA]</scope>
    <source>
        <strain evidence="2 3">DSM 27165</strain>
    </source>
</reference>
<name>A0A840MNJ6_9PROT</name>
<keyword evidence="2" id="KW-0378">Hydrolase</keyword>
<proteinExistence type="predicted"/>
<accession>A0A840MNJ6</accession>
<evidence type="ECO:0000313" key="3">
    <source>
        <dbReference type="Proteomes" id="UP000575898"/>
    </source>
</evidence>
<dbReference type="InterPro" id="IPR009003">
    <property type="entry name" value="Peptidase_S1_PA"/>
</dbReference>
<evidence type="ECO:0000256" key="1">
    <source>
        <dbReference type="SAM" id="SignalP"/>
    </source>
</evidence>
<keyword evidence="2" id="KW-0645">Protease</keyword>
<evidence type="ECO:0000313" key="2">
    <source>
        <dbReference type="EMBL" id="MBB5018322.1"/>
    </source>
</evidence>
<dbReference type="GO" id="GO:0004252">
    <property type="term" value="F:serine-type endopeptidase activity"/>
    <property type="evidence" value="ECO:0007669"/>
    <property type="project" value="TreeGrafter"/>
</dbReference>
<sequence>MTRHRHIRRTLLLGALCACVPTLTWGNGLPDIIDKIKPSIVAIGTHNPTRQPPLSIMGTGFVVADGNTIITNSHVIPRVVASDQQEKLGIVIRQDDRTIFREGTVLVQDPSHDLAVIKIAGSGLPTLALGDSDSIREGQRIAFTGYPIGMALGLHPATHLGYVSAISPIVLPAMNSRQLDPRVVNRLKQGSFNILQLDATAYPGNSGSPVFDPDTGKVIGIINMVFVKGTKEAALSAPSGISYAIPAKFIDELIREKVAKP</sequence>
<dbReference type="AlphaFoldDB" id="A0A840MNJ6"/>
<dbReference type="PANTHER" id="PTHR22939:SF129">
    <property type="entry name" value="SERINE PROTEASE HTRA2, MITOCHONDRIAL"/>
    <property type="match status" value="1"/>
</dbReference>
<feature type="signal peptide" evidence="1">
    <location>
        <begin position="1"/>
        <end position="26"/>
    </location>
</feature>
<dbReference type="Proteomes" id="UP000575898">
    <property type="component" value="Unassembled WGS sequence"/>
</dbReference>
<dbReference type="SUPFAM" id="SSF50494">
    <property type="entry name" value="Trypsin-like serine proteases"/>
    <property type="match status" value="1"/>
</dbReference>
<dbReference type="RefSeq" id="WP_184037431.1">
    <property type="nucleotide sequence ID" value="NZ_JACHHY010000008.1"/>
</dbReference>
<dbReference type="Gene3D" id="2.40.10.10">
    <property type="entry name" value="Trypsin-like serine proteases"/>
    <property type="match status" value="2"/>
</dbReference>
<dbReference type="Pfam" id="PF13365">
    <property type="entry name" value="Trypsin_2"/>
    <property type="match status" value="1"/>
</dbReference>
<dbReference type="InterPro" id="IPR043504">
    <property type="entry name" value="Peptidase_S1_PA_chymotrypsin"/>
</dbReference>
<feature type="chain" id="PRO_5032546459" evidence="1">
    <location>
        <begin position="27"/>
        <end position="261"/>
    </location>
</feature>
<keyword evidence="3" id="KW-1185">Reference proteome</keyword>
<dbReference type="GO" id="GO:0006508">
    <property type="term" value="P:proteolysis"/>
    <property type="evidence" value="ECO:0007669"/>
    <property type="project" value="UniProtKB-KW"/>
</dbReference>
<organism evidence="2 3">
    <name type="scientific">Chitinivorax tropicus</name>
    <dbReference type="NCBI Taxonomy" id="714531"/>
    <lineage>
        <taxon>Bacteria</taxon>
        <taxon>Pseudomonadati</taxon>
        <taxon>Pseudomonadota</taxon>
        <taxon>Betaproteobacteria</taxon>
        <taxon>Chitinivorax</taxon>
    </lineage>
</organism>
<dbReference type="PANTHER" id="PTHR22939">
    <property type="entry name" value="SERINE PROTEASE FAMILY S1C HTRA-RELATED"/>
    <property type="match status" value="1"/>
</dbReference>
<protein>
    <submittedName>
        <fullName evidence="2">S1-C subfamily serine protease</fullName>
    </submittedName>
</protein>
<keyword evidence="1" id="KW-0732">Signal</keyword>
<gene>
    <name evidence="2" type="ORF">HNQ59_001610</name>
</gene>